<dbReference type="InterPro" id="IPR001611">
    <property type="entry name" value="Leu-rich_rpt"/>
</dbReference>
<evidence type="ECO:0000256" key="2">
    <source>
        <dbReference type="ARBA" id="ARBA00022737"/>
    </source>
</evidence>
<dbReference type="Pfam" id="PF13516">
    <property type="entry name" value="LRR_6"/>
    <property type="match status" value="1"/>
</dbReference>
<keyword evidence="2" id="KW-0677">Repeat</keyword>
<dbReference type="SUPFAM" id="SSF52047">
    <property type="entry name" value="RNI-like"/>
    <property type="match status" value="1"/>
</dbReference>
<name>A0A315WAL0_GAMAF</name>
<dbReference type="PANTHER" id="PTHR24106">
    <property type="entry name" value="NACHT, LRR AND CARD DOMAINS-CONTAINING"/>
    <property type="match status" value="1"/>
</dbReference>
<proteinExistence type="predicted"/>
<evidence type="ECO:0000256" key="1">
    <source>
        <dbReference type="ARBA" id="ARBA00022614"/>
    </source>
</evidence>
<sequence length="197" mass="22051">LSGQIMSCFVEPDTFWGKTGVKIISGPGLRPQKRRVIIVVRCELSKPHCEVVASALKSNPSHLRSLDLSWNRIFDSGVVHLCAGLESPNCRLEVLRLINCRLSEVSWVSLISALKSNPSYLIEVDLSENKDLRDAAVKQLCDLLKHPHCRINTLRATGRLGVDDTVPMRPDQSMLIQASYGRCRVAWVTINFLMSKK</sequence>
<evidence type="ECO:0000313" key="3">
    <source>
        <dbReference type="EMBL" id="PWA32843.1"/>
    </source>
</evidence>
<keyword evidence="4" id="KW-1185">Reference proteome</keyword>
<organism evidence="3 4">
    <name type="scientific">Gambusia affinis</name>
    <name type="common">Western mosquitofish</name>
    <name type="synonym">Heterandria affinis</name>
    <dbReference type="NCBI Taxonomy" id="33528"/>
    <lineage>
        <taxon>Eukaryota</taxon>
        <taxon>Metazoa</taxon>
        <taxon>Chordata</taxon>
        <taxon>Craniata</taxon>
        <taxon>Vertebrata</taxon>
        <taxon>Euteleostomi</taxon>
        <taxon>Actinopterygii</taxon>
        <taxon>Neopterygii</taxon>
        <taxon>Teleostei</taxon>
        <taxon>Neoteleostei</taxon>
        <taxon>Acanthomorphata</taxon>
        <taxon>Ovalentaria</taxon>
        <taxon>Atherinomorphae</taxon>
        <taxon>Cyprinodontiformes</taxon>
        <taxon>Poeciliidae</taxon>
        <taxon>Poeciliinae</taxon>
        <taxon>Gambusia</taxon>
    </lineage>
</organism>
<dbReference type="SMART" id="SM00368">
    <property type="entry name" value="LRR_RI"/>
    <property type="match status" value="3"/>
</dbReference>
<protein>
    <recommendedName>
        <fullName evidence="5">NACHT LRR and PYD domain-containing protein</fullName>
    </recommendedName>
</protein>
<feature type="non-terminal residue" evidence="3">
    <location>
        <position position="1"/>
    </location>
</feature>
<dbReference type="AlphaFoldDB" id="A0A315WAL0"/>
<gene>
    <name evidence="3" type="ORF">CCH79_00019296</name>
</gene>
<dbReference type="EMBL" id="NHOQ01000126">
    <property type="protein sequence ID" value="PWA32843.1"/>
    <property type="molecule type" value="Genomic_DNA"/>
</dbReference>
<evidence type="ECO:0000313" key="4">
    <source>
        <dbReference type="Proteomes" id="UP000250572"/>
    </source>
</evidence>
<accession>A0A315WAL0</accession>
<keyword evidence="1" id="KW-0433">Leucine-rich repeat</keyword>
<reference evidence="3 4" key="1">
    <citation type="journal article" date="2018" name="G3 (Bethesda)">
        <title>A High-Quality Reference Genome for the Invasive Mosquitofish Gambusia affinis Using a Chicago Library.</title>
        <authorList>
            <person name="Hoffberg S.L."/>
            <person name="Troendle N.J."/>
            <person name="Glenn T.C."/>
            <person name="Mahmud O."/>
            <person name="Louha S."/>
            <person name="Chalopin D."/>
            <person name="Bennetzen J.L."/>
            <person name="Mauricio R."/>
        </authorList>
    </citation>
    <scope>NUCLEOTIDE SEQUENCE [LARGE SCALE GENOMIC DNA]</scope>
    <source>
        <strain evidence="3">NE01/NJP1002.9</strain>
        <tissue evidence="3">Muscle</tissue>
    </source>
</reference>
<comment type="caution">
    <text evidence="3">The sequence shown here is derived from an EMBL/GenBank/DDBJ whole genome shotgun (WGS) entry which is preliminary data.</text>
</comment>
<evidence type="ECO:0008006" key="5">
    <source>
        <dbReference type="Google" id="ProtNLM"/>
    </source>
</evidence>
<dbReference type="InterPro" id="IPR051261">
    <property type="entry name" value="NLR"/>
</dbReference>
<dbReference type="Gene3D" id="3.80.10.10">
    <property type="entry name" value="Ribonuclease Inhibitor"/>
    <property type="match status" value="1"/>
</dbReference>
<dbReference type="InterPro" id="IPR032675">
    <property type="entry name" value="LRR_dom_sf"/>
</dbReference>
<dbReference type="Proteomes" id="UP000250572">
    <property type="component" value="Unassembled WGS sequence"/>
</dbReference>